<sequence>MEVFWVIAVTHFLALLSPGPDFFLILTSLLQKGVRYTYGVILGITLGNAVILMVCIFGLMVLGNLSTMILLVLKWLGAGYLAYLSFLCFRATQGTNLNITVAENSLFEQESSYKSKAKSLALGLQSSLLNPKNIMFYSSLMLLIQQEFSLFQKLLMSIWMTGVVFGWNLLLVRLLRQERVLAQIKRSARGIYYCSSLAFIFFAVLLVAYS</sequence>
<dbReference type="Proteomes" id="UP000271320">
    <property type="component" value="Unassembled WGS sequence"/>
</dbReference>
<feature type="transmembrane region" description="Helical" evidence="6">
    <location>
        <begin position="191"/>
        <end position="209"/>
    </location>
</feature>
<evidence type="ECO:0000313" key="7">
    <source>
        <dbReference type="EMBL" id="RSO62677.1"/>
    </source>
</evidence>
<accession>A0A1C2TXX1</accession>
<keyword evidence="2" id="KW-1003">Cell membrane</keyword>
<gene>
    <name evidence="7" type="ORF">EA752_04275</name>
</gene>
<keyword evidence="4 6" id="KW-1133">Transmembrane helix</keyword>
<evidence type="ECO:0000256" key="3">
    <source>
        <dbReference type="ARBA" id="ARBA00022692"/>
    </source>
</evidence>
<dbReference type="RefSeq" id="WP_017386767.1">
    <property type="nucleotide sequence ID" value="NZ_BBTQ01000006.1"/>
</dbReference>
<keyword evidence="3 6" id="KW-0812">Transmembrane</keyword>
<evidence type="ECO:0000256" key="2">
    <source>
        <dbReference type="ARBA" id="ARBA00022475"/>
    </source>
</evidence>
<dbReference type="PANTHER" id="PTHR30086">
    <property type="entry name" value="ARGININE EXPORTER PROTEIN ARGO"/>
    <property type="match status" value="1"/>
</dbReference>
<feature type="transmembrane region" description="Helical" evidence="6">
    <location>
        <begin position="38"/>
        <end position="62"/>
    </location>
</feature>
<organism evidence="7 8">
    <name type="scientific">Acinetobacter pittii</name>
    <name type="common">Acinetobacter genomosp. 3</name>
    <dbReference type="NCBI Taxonomy" id="48296"/>
    <lineage>
        <taxon>Bacteria</taxon>
        <taxon>Pseudomonadati</taxon>
        <taxon>Pseudomonadota</taxon>
        <taxon>Gammaproteobacteria</taxon>
        <taxon>Moraxellales</taxon>
        <taxon>Moraxellaceae</taxon>
        <taxon>Acinetobacter</taxon>
        <taxon>Acinetobacter calcoaceticus/baumannii complex</taxon>
    </lineage>
</organism>
<feature type="transmembrane region" description="Helical" evidence="6">
    <location>
        <begin position="150"/>
        <end position="170"/>
    </location>
</feature>
<dbReference type="PANTHER" id="PTHR30086:SF20">
    <property type="entry name" value="ARGININE EXPORTER PROTEIN ARGO-RELATED"/>
    <property type="match status" value="1"/>
</dbReference>
<dbReference type="GO" id="GO:0005886">
    <property type="term" value="C:plasma membrane"/>
    <property type="evidence" value="ECO:0007669"/>
    <property type="project" value="UniProtKB-SubCell"/>
</dbReference>
<feature type="transmembrane region" description="Helical" evidence="6">
    <location>
        <begin position="68"/>
        <end position="89"/>
    </location>
</feature>
<evidence type="ECO:0000256" key="4">
    <source>
        <dbReference type="ARBA" id="ARBA00022989"/>
    </source>
</evidence>
<feature type="transmembrane region" description="Helical" evidence="6">
    <location>
        <begin position="6"/>
        <end position="26"/>
    </location>
</feature>
<reference evidence="7 8" key="1">
    <citation type="submission" date="2018-10" db="EMBL/GenBank/DDBJ databases">
        <title>GWAS and RNA-Seq identify cryptic mechanisms of antimicrobial resistance in Acinetobacter baumannii.</title>
        <authorList>
            <person name="Sahl J.W."/>
        </authorList>
    </citation>
    <scope>NUCLEOTIDE SEQUENCE [LARGE SCALE GENOMIC DNA]</scope>
    <source>
        <strain evidence="7 8">TG41884</strain>
    </source>
</reference>
<evidence type="ECO:0000313" key="8">
    <source>
        <dbReference type="Proteomes" id="UP000271320"/>
    </source>
</evidence>
<evidence type="ECO:0000256" key="6">
    <source>
        <dbReference type="SAM" id="Phobius"/>
    </source>
</evidence>
<proteinExistence type="predicted"/>
<evidence type="ECO:0000256" key="5">
    <source>
        <dbReference type="ARBA" id="ARBA00023136"/>
    </source>
</evidence>
<comment type="caution">
    <text evidence="7">The sequence shown here is derived from an EMBL/GenBank/DDBJ whole genome shotgun (WGS) entry which is preliminary data.</text>
</comment>
<dbReference type="GO" id="GO:0015171">
    <property type="term" value="F:amino acid transmembrane transporter activity"/>
    <property type="evidence" value="ECO:0007669"/>
    <property type="project" value="TreeGrafter"/>
</dbReference>
<name>A0A1C2TXX1_ACIPI</name>
<dbReference type="InterPro" id="IPR001123">
    <property type="entry name" value="LeuE-type"/>
</dbReference>
<protein>
    <submittedName>
        <fullName evidence="7">LysE family translocator</fullName>
    </submittedName>
</protein>
<feature type="transmembrane region" description="Helical" evidence="6">
    <location>
        <begin position="120"/>
        <end position="144"/>
    </location>
</feature>
<comment type="subcellular location">
    <subcellularLocation>
        <location evidence="1">Cell membrane</location>
        <topology evidence="1">Multi-pass membrane protein</topology>
    </subcellularLocation>
</comment>
<evidence type="ECO:0000256" key="1">
    <source>
        <dbReference type="ARBA" id="ARBA00004651"/>
    </source>
</evidence>
<keyword evidence="5 6" id="KW-0472">Membrane</keyword>
<dbReference type="Pfam" id="PF01810">
    <property type="entry name" value="LysE"/>
    <property type="match status" value="1"/>
</dbReference>
<dbReference type="AlphaFoldDB" id="A0A1C2TXX1"/>
<dbReference type="EMBL" id="RFEW01000002">
    <property type="protein sequence ID" value="RSO62677.1"/>
    <property type="molecule type" value="Genomic_DNA"/>
</dbReference>